<sequence length="415" mass="44617">MLASKEITLPSGLVLPNRLAKAAMAEAMAPASHVPDEKFHIAYGEWAKGGWGMILTGNVQVSELYLGQPGDIQTPASPSDTTKQMWKEWADATQQFGTPALVQLCHPGRQSPSGAGNRTWFSKNIAPSAVQLNLGPSLLAKAAAALKFGTPREMTHEDITLVIDQFVAGAKQTHEAGFKGVELHAAHGYLLSQFLSPTMNLRTDEFGGSPAKRSEIVLRIIRRIRAETGPSFTIGIKLNSVDASASSSLDEVIEQISLIKDAGIDFMEISGGSYEDPNMLKEPAQAPTSKKSTLQREAFFLTFAQTVRSHFPTLILMVTGGFRTRTGMEAALQSGACDIIGIGRPAAVLPLLPKEIILNEEIQDEDASVKLKPLVLPGWMKWVSITAVGAGLQSDYYGGQIQRIAIGLTPVDSRA</sequence>
<evidence type="ECO:0000256" key="4">
    <source>
        <dbReference type="ARBA" id="ARBA00023002"/>
    </source>
</evidence>
<comment type="similarity">
    <text evidence="1">Belongs to the NADH:flavin oxidoreductase/NADH oxidase family.</text>
</comment>
<keyword evidence="7" id="KW-1185">Reference proteome</keyword>
<dbReference type="GO" id="GO:0010181">
    <property type="term" value="F:FMN binding"/>
    <property type="evidence" value="ECO:0007669"/>
    <property type="project" value="InterPro"/>
</dbReference>
<dbReference type="InterPro" id="IPR001155">
    <property type="entry name" value="OxRdtase_FMN_N"/>
</dbReference>
<accession>A0A8H8UB19</accession>
<dbReference type="InterPro" id="IPR013785">
    <property type="entry name" value="Aldolase_TIM"/>
</dbReference>
<dbReference type="Gene3D" id="3.20.20.70">
    <property type="entry name" value="Aldolase class I"/>
    <property type="match status" value="1"/>
</dbReference>
<feature type="domain" description="NADH:flavin oxidoreductase/NADH oxidase N-terminal" evidence="5">
    <location>
        <begin position="14"/>
        <end position="356"/>
    </location>
</feature>
<gene>
    <name evidence="6" type="primary">nadA_1</name>
    <name evidence="6" type="ORF">LOCC1_G004982</name>
</gene>
<reference evidence="6 7" key="1">
    <citation type="submission" date="2018-05" db="EMBL/GenBank/DDBJ databases">
        <title>Genome sequencing and assembly of the regulated plant pathogen Lachnellula willkommii and related sister species for the development of diagnostic species identification markers.</title>
        <authorList>
            <person name="Giroux E."/>
            <person name="Bilodeau G."/>
        </authorList>
    </citation>
    <scope>NUCLEOTIDE SEQUENCE [LARGE SCALE GENOMIC DNA]</scope>
    <source>
        <strain evidence="6 7">CBS 160.35</strain>
    </source>
</reference>
<comment type="caution">
    <text evidence="6">The sequence shown here is derived from an EMBL/GenBank/DDBJ whole genome shotgun (WGS) entry which is preliminary data.</text>
</comment>
<dbReference type="PANTHER" id="PTHR43656:SF2">
    <property type="entry name" value="BINDING OXIDOREDUCTASE, PUTATIVE (AFU_ORTHOLOGUE AFUA_2G08260)-RELATED"/>
    <property type="match status" value="1"/>
</dbReference>
<evidence type="ECO:0000259" key="5">
    <source>
        <dbReference type="Pfam" id="PF00724"/>
    </source>
</evidence>
<dbReference type="AlphaFoldDB" id="A0A8H8UB19"/>
<evidence type="ECO:0000256" key="1">
    <source>
        <dbReference type="ARBA" id="ARBA00005979"/>
    </source>
</evidence>
<organism evidence="6 7">
    <name type="scientific">Lachnellula occidentalis</name>
    <dbReference type="NCBI Taxonomy" id="215460"/>
    <lineage>
        <taxon>Eukaryota</taxon>
        <taxon>Fungi</taxon>
        <taxon>Dikarya</taxon>
        <taxon>Ascomycota</taxon>
        <taxon>Pezizomycotina</taxon>
        <taxon>Leotiomycetes</taxon>
        <taxon>Helotiales</taxon>
        <taxon>Lachnaceae</taxon>
        <taxon>Lachnellula</taxon>
    </lineage>
</organism>
<proteinExistence type="inferred from homology"/>
<keyword evidence="4" id="KW-0560">Oxidoreductase</keyword>
<evidence type="ECO:0000313" key="6">
    <source>
        <dbReference type="EMBL" id="TVY40666.1"/>
    </source>
</evidence>
<dbReference type="InterPro" id="IPR051799">
    <property type="entry name" value="NADH_flavin_oxidoreductase"/>
</dbReference>
<protein>
    <submittedName>
        <fullName evidence="6">NADH-dependent flavin oxidoreductase</fullName>
    </submittedName>
</protein>
<dbReference type="GO" id="GO:0016491">
    <property type="term" value="F:oxidoreductase activity"/>
    <property type="evidence" value="ECO:0007669"/>
    <property type="project" value="UniProtKB-KW"/>
</dbReference>
<keyword evidence="2" id="KW-0285">Flavoprotein</keyword>
<evidence type="ECO:0000256" key="3">
    <source>
        <dbReference type="ARBA" id="ARBA00022643"/>
    </source>
</evidence>
<keyword evidence="3" id="KW-0288">FMN</keyword>
<dbReference type="PANTHER" id="PTHR43656">
    <property type="entry name" value="BINDING OXIDOREDUCTASE, PUTATIVE (AFU_ORTHOLOGUE AFUA_2G08260)-RELATED"/>
    <property type="match status" value="1"/>
</dbReference>
<dbReference type="Pfam" id="PF00724">
    <property type="entry name" value="Oxidored_FMN"/>
    <property type="match status" value="1"/>
</dbReference>
<dbReference type="EMBL" id="QGMI01000440">
    <property type="protein sequence ID" value="TVY40666.1"/>
    <property type="molecule type" value="Genomic_DNA"/>
</dbReference>
<dbReference type="OrthoDB" id="1663137at2759"/>
<evidence type="ECO:0000256" key="2">
    <source>
        <dbReference type="ARBA" id="ARBA00022630"/>
    </source>
</evidence>
<dbReference type="Proteomes" id="UP000443090">
    <property type="component" value="Unassembled WGS sequence"/>
</dbReference>
<name>A0A8H8UB19_9HELO</name>
<evidence type="ECO:0000313" key="7">
    <source>
        <dbReference type="Proteomes" id="UP000443090"/>
    </source>
</evidence>
<dbReference type="SUPFAM" id="SSF51395">
    <property type="entry name" value="FMN-linked oxidoreductases"/>
    <property type="match status" value="1"/>
</dbReference>